<dbReference type="InterPro" id="IPR026591">
    <property type="entry name" value="Sirtuin_cat_small_dom_sf"/>
</dbReference>
<dbReference type="CDD" id="cd01407">
    <property type="entry name" value="SIR2-fam"/>
    <property type="match status" value="1"/>
</dbReference>
<dbReference type="EMBL" id="QLNI01000027">
    <property type="protein sequence ID" value="RAM01433.1"/>
    <property type="molecule type" value="Genomic_DNA"/>
</dbReference>
<dbReference type="GO" id="GO:0070403">
    <property type="term" value="F:NAD+ binding"/>
    <property type="evidence" value="ECO:0007669"/>
    <property type="project" value="InterPro"/>
</dbReference>
<dbReference type="GO" id="GO:0017136">
    <property type="term" value="F:histone deacetylase activity, NAD-dependent"/>
    <property type="evidence" value="ECO:0007669"/>
    <property type="project" value="TreeGrafter"/>
</dbReference>
<feature type="domain" description="Deacetylase sirtuin-type" evidence="5">
    <location>
        <begin position="1"/>
        <end position="247"/>
    </location>
</feature>
<dbReference type="Proteomes" id="UP000248798">
    <property type="component" value="Unassembled WGS sequence"/>
</dbReference>
<keyword evidence="9" id="KW-1185">Reference proteome</keyword>
<dbReference type="NCBIfam" id="NF001753">
    <property type="entry name" value="PRK00481.1-3"/>
    <property type="match status" value="1"/>
</dbReference>
<dbReference type="Gene3D" id="3.30.1600.10">
    <property type="entry name" value="SIR2/SIRT2 'Small Domain"/>
    <property type="match status" value="1"/>
</dbReference>
<dbReference type="InterPro" id="IPR029035">
    <property type="entry name" value="DHS-like_NAD/FAD-binding_dom"/>
</dbReference>
<dbReference type="PANTHER" id="PTHR11085:SF11">
    <property type="entry name" value="NAD-DEPENDENT PROTEIN DEACETYLASE"/>
    <property type="match status" value="1"/>
</dbReference>
<dbReference type="AlphaFoldDB" id="A0A328FEB7"/>
<proteinExistence type="predicted"/>
<protein>
    <recommendedName>
        <fullName evidence="1">protein acetyllysine N-acetyltransferase</fullName>
        <ecNumber evidence="1">2.3.1.286</ecNumber>
    </recommendedName>
</protein>
<evidence type="ECO:0000313" key="7">
    <source>
        <dbReference type="EMBL" id="RAM01433.1"/>
    </source>
</evidence>
<comment type="caution">
    <text evidence="4">Lacks conserved residue(s) required for the propagation of feature annotation.</text>
</comment>
<evidence type="ECO:0000259" key="5">
    <source>
        <dbReference type="PROSITE" id="PS50305"/>
    </source>
</evidence>
<gene>
    <name evidence="7" type="ORF">DO021_13825</name>
    <name evidence="6" type="ORF">EYB58_17205</name>
</gene>
<name>A0A328FEB7_9BACT</name>
<dbReference type="Proteomes" id="UP000293902">
    <property type="component" value="Chromosome"/>
</dbReference>
<evidence type="ECO:0000256" key="1">
    <source>
        <dbReference type="ARBA" id="ARBA00012928"/>
    </source>
</evidence>
<dbReference type="EC" id="2.3.1.286" evidence="1"/>
<accession>A0A328FEB7</accession>
<dbReference type="EMBL" id="CP036313">
    <property type="protein sequence ID" value="QBH14510.1"/>
    <property type="molecule type" value="Genomic_DNA"/>
</dbReference>
<dbReference type="SUPFAM" id="SSF52467">
    <property type="entry name" value="DHS-like NAD/FAD-binding domain"/>
    <property type="match status" value="1"/>
</dbReference>
<evidence type="ECO:0000256" key="2">
    <source>
        <dbReference type="ARBA" id="ARBA00022679"/>
    </source>
</evidence>
<evidence type="ECO:0000256" key="4">
    <source>
        <dbReference type="PROSITE-ProRule" id="PRU00236"/>
    </source>
</evidence>
<reference evidence="6 9" key="2">
    <citation type="submission" date="2019-02" db="EMBL/GenBank/DDBJ databases">
        <title>Complete genome sequence of Desulfobacter hydrogenophilus AcRS1.</title>
        <authorList>
            <person name="Marietou A."/>
            <person name="Lund M.B."/>
            <person name="Marshall I.P.G."/>
            <person name="Schreiber L."/>
            <person name="Jorgensen B."/>
        </authorList>
    </citation>
    <scope>NUCLEOTIDE SEQUENCE [LARGE SCALE GENOMIC DNA]</scope>
    <source>
        <strain evidence="6 9">AcRS1</strain>
    </source>
</reference>
<dbReference type="RefSeq" id="WP_111957654.1">
    <property type="nucleotide sequence ID" value="NZ_CP036313.1"/>
</dbReference>
<dbReference type="Gene3D" id="3.40.50.1220">
    <property type="entry name" value="TPP-binding domain"/>
    <property type="match status" value="1"/>
</dbReference>
<dbReference type="InterPro" id="IPR050134">
    <property type="entry name" value="NAD-dep_sirtuin_deacylases"/>
</dbReference>
<keyword evidence="3" id="KW-0520">NAD</keyword>
<evidence type="ECO:0000313" key="9">
    <source>
        <dbReference type="Proteomes" id="UP000293902"/>
    </source>
</evidence>
<sequence length="247" mass="27385">MNIYQEAAKQIVDSHYCVAFTGAGISVESGIPPFRGRNGLWNKYDPKTFEIEYFLQDTARAWEIIRDIFYDLFGHVLPNTAHYALAEMEQRGLLKSVITQNIDNLHKDAGNTDVYEFHGSLKQIICMNCGQKVNVAQVDMNHLPPTCFTCGGLMKPDVVFFGEAIPQYAASKSIDASQKADCMILIGTTGTVAPANTLPSRAKAGGTTIIEINPDPSEYTDRITDIFIQDNATRAMEHLMEAIDELI</sequence>
<evidence type="ECO:0000256" key="3">
    <source>
        <dbReference type="ARBA" id="ARBA00023027"/>
    </source>
</evidence>
<dbReference type="Pfam" id="PF02146">
    <property type="entry name" value="SIR2"/>
    <property type="match status" value="1"/>
</dbReference>
<dbReference type="InterPro" id="IPR003000">
    <property type="entry name" value="Sirtuin"/>
</dbReference>
<dbReference type="PROSITE" id="PS50305">
    <property type="entry name" value="SIRTUIN"/>
    <property type="match status" value="1"/>
</dbReference>
<reference evidence="7 8" key="1">
    <citation type="submission" date="2018-06" db="EMBL/GenBank/DDBJ databases">
        <title>Complete Genome Sequence of Desulfobacter hydrogenophilus (DSM3380).</title>
        <authorList>
            <person name="Marietou A."/>
            <person name="Schreiber L."/>
            <person name="Marshall I."/>
            <person name="Jorgensen B."/>
        </authorList>
    </citation>
    <scope>NUCLEOTIDE SEQUENCE [LARGE SCALE GENOMIC DNA]</scope>
    <source>
        <strain evidence="7 8">DSM 3380</strain>
    </source>
</reference>
<dbReference type="InterPro" id="IPR026590">
    <property type="entry name" value="Ssirtuin_cat_dom"/>
</dbReference>
<dbReference type="PANTHER" id="PTHR11085">
    <property type="entry name" value="NAD-DEPENDENT PROTEIN DEACYLASE SIRTUIN-5, MITOCHONDRIAL-RELATED"/>
    <property type="match status" value="1"/>
</dbReference>
<dbReference type="OrthoDB" id="9800582at2"/>
<evidence type="ECO:0000313" key="6">
    <source>
        <dbReference type="EMBL" id="QBH14510.1"/>
    </source>
</evidence>
<organism evidence="7 8">
    <name type="scientific">Desulfobacter hydrogenophilus</name>
    <dbReference type="NCBI Taxonomy" id="2291"/>
    <lineage>
        <taxon>Bacteria</taxon>
        <taxon>Pseudomonadati</taxon>
        <taxon>Thermodesulfobacteriota</taxon>
        <taxon>Desulfobacteria</taxon>
        <taxon>Desulfobacterales</taxon>
        <taxon>Desulfobacteraceae</taxon>
        <taxon>Desulfobacter</taxon>
    </lineage>
</organism>
<keyword evidence="2" id="KW-0808">Transferase</keyword>
<evidence type="ECO:0000313" key="8">
    <source>
        <dbReference type="Proteomes" id="UP000248798"/>
    </source>
</evidence>